<evidence type="ECO:0000313" key="2">
    <source>
        <dbReference type="Proteomes" id="UP001589748"/>
    </source>
</evidence>
<gene>
    <name evidence="1" type="ORF">ACFFVI_11515</name>
</gene>
<name>A0ABV5LU26_9ACTN</name>
<evidence type="ECO:0000313" key="1">
    <source>
        <dbReference type="EMBL" id="MFB9377596.1"/>
    </source>
</evidence>
<keyword evidence="2" id="KW-1185">Reference proteome</keyword>
<protein>
    <submittedName>
        <fullName evidence="1">Uncharacterized protein</fullName>
    </submittedName>
</protein>
<dbReference type="RefSeq" id="WP_380138852.1">
    <property type="nucleotide sequence ID" value="NZ_JBHLUI010000010.1"/>
</dbReference>
<comment type="caution">
    <text evidence="1">The sequence shown here is derived from an EMBL/GenBank/DDBJ whole genome shotgun (WGS) entry which is preliminary data.</text>
</comment>
<dbReference type="EMBL" id="JBHMDM010000005">
    <property type="protein sequence ID" value="MFB9377596.1"/>
    <property type="molecule type" value="Genomic_DNA"/>
</dbReference>
<sequence length="86" mass="9929">MDLVRYPGLWEAFLLVAPYAYDAQALDAGGAEVLHLSDAGDLRVVLAPQERREVEALIGAHRLVPVEPRRPWWVRWRERLLSRDVR</sequence>
<proteinExistence type="predicted"/>
<reference evidence="1 2" key="1">
    <citation type="submission" date="2024-09" db="EMBL/GenBank/DDBJ databases">
        <authorList>
            <person name="Sun Q."/>
            <person name="Mori K."/>
        </authorList>
    </citation>
    <scope>NUCLEOTIDE SEQUENCE [LARGE SCALE GENOMIC DNA]</scope>
    <source>
        <strain evidence="1 2">TISTR 1856</strain>
    </source>
</reference>
<accession>A0ABV5LU26</accession>
<organism evidence="1 2">
    <name type="scientific">Kineococcus gynurae</name>
    <dbReference type="NCBI Taxonomy" id="452979"/>
    <lineage>
        <taxon>Bacteria</taxon>
        <taxon>Bacillati</taxon>
        <taxon>Actinomycetota</taxon>
        <taxon>Actinomycetes</taxon>
        <taxon>Kineosporiales</taxon>
        <taxon>Kineosporiaceae</taxon>
        <taxon>Kineococcus</taxon>
    </lineage>
</organism>
<dbReference type="Proteomes" id="UP001589748">
    <property type="component" value="Unassembled WGS sequence"/>
</dbReference>